<dbReference type="InterPro" id="IPR004875">
    <property type="entry name" value="DDE_SF_endonuclease_dom"/>
</dbReference>
<accession>A0AAJ7WEV0</accession>
<dbReference type="Pfam" id="PF04236">
    <property type="entry name" value="Transp_Tc5_C"/>
    <property type="match status" value="1"/>
</dbReference>
<feature type="domain" description="DDE-1" evidence="1">
    <location>
        <begin position="230"/>
        <end position="311"/>
    </location>
</feature>
<dbReference type="Proteomes" id="UP000694925">
    <property type="component" value="Unplaced"/>
</dbReference>
<name>A0AAJ7WEV0_9HYME</name>
<keyword evidence="3" id="KW-1185">Reference proteome</keyword>
<reference evidence="4" key="1">
    <citation type="submission" date="2025-08" db="UniProtKB">
        <authorList>
            <consortium name="RefSeq"/>
        </authorList>
    </citation>
    <scope>IDENTIFICATION</scope>
    <source>
        <tissue evidence="4">Whole body</tissue>
    </source>
</reference>
<evidence type="ECO:0000259" key="1">
    <source>
        <dbReference type="Pfam" id="PF03184"/>
    </source>
</evidence>
<evidence type="ECO:0000313" key="4">
    <source>
        <dbReference type="RefSeq" id="XP_026673599.1"/>
    </source>
</evidence>
<dbReference type="RefSeq" id="XP_026673599.1">
    <property type="nucleotide sequence ID" value="XM_026817798.1"/>
</dbReference>
<gene>
    <name evidence="4" type="primary">LOC113464962</name>
</gene>
<dbReference type="KEGG" id="ccal:113464962"/>
<proteinExistence type="predicted"/>
<dbReference type="GO" id="GO:0003676">
    <property type="term" value="F:nucleic acid binding"/>
    <property type="evidence" value="ECO:0007669"/>
    <property type="project" value="InterPro"/>
</dbReference>
<dbReference type="GeneID" id="113464962"/>
<dbReference type="InterPro" id="IPR007350">
    <property type="entry name" value="Transposase_Tc5_C"/>
</dbReference>
<evidence type="ECO:0000313" key="3">
    <source>
        <dbReference type="Proteomes" id="UP000694925"/>
    </source>
</evidence>
<sequence>MKYKEDAVNFWRSGKRKNLSVGTVKNKYKKVTSLKQLCRWKEQIDNGGSRNDKLECIAKATLTKFMEARNQKMIVHDIDLKRWALQENQKLNLERFQATTHWLWNLKTKYGIVSRKTTKFVTRNYNENVDIINKSAENFILDVRQYFQNHEEACIYNTDQSGFQLEMHSGRTLSWRGEKATKTLIQSSSAVTHSYTIQPTISADGKLLSPLFLVLKESGGQLGPRVQDHLFKPSNIIIGASSSGKLNKELLKTWLTEAFLPNMPERAVLLFDSWNGYDEAMIHDEIPEGKKLEILKIPKNTTGLVQPLDVYGFRIWKNFARKLSDLAINLSIDINLFSRNNIIMLQSLIHNQLSSPRYRNLFKYAWYRCGYTNIRPTEFENPVQFCFTNIDVIKCSLCNDVVALRCSWCRNHLCFKHYFQEYHFCEKYIE</sequence>
<dbReference type="Pfam" id="PF03184">
    <property type="entry name" value="DDE_1"/>
    <property type="match status" value="1"/>
</dbReference>
<evidence type="ECO:0000259" key="2">
    <source>
        <dbReference type="Pfam" id="PF04236"/>
    </source>
</evidence>
<dbReference type="AlphaFoldDB" id="A0AAJ7WEV0"/>
<organism evidence="3 4">
    <name type="scientific">Ceratina calcarata</name>
    <dbReference type="NCBI Taxonomy" id="156304"/>
    <lineage>
        <taxon>Eukaryota</taxon>
        <taxon>Metazoa</taxon>
        <taxon>Ecdysozoa</taxon>
        <taxon>Arthropoda</taxon>
        <taxon>Hexapoda</taxon>
        <taxon>Insecta</taxon>
        <taxon>Pterygota</taxon>
        <taxon>Neoptera</taxon>
        <taxon>Endopterygota</taxon>
        <taxon>Hymenoptera</taxon>
        <taxon>Apocrita</taxon>
        <taxon>Aculeata</taxon>
        <taxon>Apoidea</taxon>
        <taxon>Anthophila</taxon>
        <taxon>Apidae</taxon>
        <taxon>Ceratina</taxon>
        <taxon>Zadontomerus</taxon>
    </lineage>
</organism>
<feature type="domain" description="Transposase Tc5 C-terminal" evidence="2">
    <location>
        <begin position="366"/>
        <end position="425"/>
    </location>
</feature>
<protein>
    <submittedName>
        <fullName evidence="4">Uncharacterized protein LOC113464962</fullName>
    </submittedName>
</protein>